<name>A0AAD9XU88_9ROSI</name>
<keyword evidence="3" id="KW-1185">Reference proteome</keyword>
<reference evidence="2" key="1">
    <citation type="journal article" date="2023" name="Plant J.">
        <title>Genome sequences and population genomics provide insights into the demographic history, inbreeding, and mutation load of two 'living fossil' tree species of Dipteronia.</title>
        <authorList>
            <person name="Feng Y."/>
            <person name="Comes H.P."/>
            <person name="Chen J."/>
            <person name="Zhu S."/>
            <person name="Lu R."/>
            <person name="Zhang X."/>
            <person name="Li P."/>
            <person name="Qiu J."/>
            <person name="Olsen K.M."/>
            <person name="Qiu Y."/>
        </authorList>
    </citation>
    <scope>NUCLEOTIDE SEQUENCE</scope>
    <source>
        <strain evidence="2">KIB01</strain>
    </source>
</reference>
<evidence type="ECO:0000313" key="3">
    <source>
        <dbReference type="Proteomes" id="UP001280121"/>
    </source>
</evidence>
<dbReference type="AlphaFoldDB" id="A0AAD9XU88"/>
<evidence type="ECO:0000259" key="1">
    <source>
        <dbReference type="Pfam" id="PF01425"/>
    </source>
</evidence>
<proteinExistence type="predicted"/>
<dbReference type="Proteomes" id="UP001280121">
    <property type="component" value="Unassembled WGS sequence"/>
</dbReference>
<dbReference type="Gene3D" id="3.90.1300.10">
    <property type="entry name" value="Amidase signature (AS) domain"/>
    <property type="match status" value="1"/>
</dbReference>
<evidence type="ECO:0000313" key="2">
    <source>
        <dbReference type="EMBL" id="KAK2665538.1"/>
    </source>
</evidence>
<feature type="domain" description="Amidase" evidence="1">
    <location>
        <begin position="6"/>
        <end position="206"/>
    </location>
</feature>
<dbReference type="InterPro" id="IPR036928">
    <property type="entry name" value="AS_sf"/>
</dbReference>
<organism evidence="2 3">
    <name type="scientific">Dipteronia dyeriana</name>
    <dbReference type="NCBI Taxonomy" id="168575"/>
    <lineage>
        <taxon>Eukaryota</taxon>
        <taxon>Viridiplantae</taxon>
        <taxon>Streptophyta</taxon>
        <taxon>Embryophyta</taxon>
        <taxon>Tracheophyta</taxon>
        <taxon>Spermatophyta</taxon>
        <taxon>Magnoliopsida</taxon>
        <taxon>eudicotyledons</taxon>
        <taxon>Gunneridae</taxon>
        <taxon>Pentapetalae</taxon>
        <taxon>rosids</taxon>
        <taxon>malvids</taxon>
        <taxon>Sapindales</taxon>
        <taxon>Sapindaceae</taxon>
        <taxon>Hippocastanoideae</taxon>
        <taxon>Acereae</taxon>
        <taxon>Dipteronia</taxon>
    </lineage>
</organism>
<sequence>MGGLADVNRPICRTVADAVYVLDAIVGFDRNDEATREASKYIPHDGYKRFLKQCGLKRKRLGIVRNPFVVEGSEVADVFEHHIQTMRQRGAVVVDNLTIANIDDILDASGSGELVTFVAEFKLSLNAYLKGLVSSPVRSLADVIAFNNKFSKLEKIEEYGQMLFEAAQATEGIDSGVLEAYSNLARLSKDGLEKLMRENKLDAVVTHGANFATVLAIGGYPGINVPAGYDTNGVPFGICFGGLKGTEPKLIEIAYGFEQATKIRKPPSFKP</sequence>
<dbReference type="Pfam" id="PF01425">
    <property type="entry name" value="Amidase"/>
    <property type="match status" value="1"/>
</dbReference>
<dbReference type="EMBL" id="JANJYI010000001">
    <property type="protein sequence ID" value="KAK2665538.1"/>
    <property type="molecule type" value="Genomic_DNA"/>
</dbReference>
<comment type="caution">
    <text evidence="2">The sequence shown here is derived from an EMBL/GenBank/DDBJ whole genome shotgun (WGS) entry which is preliminary data.</text>
</comment>
<protein>
    <recommendedName>
        <fullName evidence="1">Amidase domain-containing protein</fullName>
    </recommendedName>
</protein>
<accession>A0AAD9XU88</accession>
<dbReference type="PANTHER" id="PTHR42678">
    <property type="entry name" value="AMIDASE"/>
    <property type="match status" value="1"/>
</dbReference>
<dbReference type="InterPro" id="IPR023631">
    <property type="entry name" value="Amidase_dom"/>
</dbReference>
<dbReference type="PANTHER" id="PTHR42678:SF40">
    <property type="entry name" value="AMIDASE DOMAIN-CONTAINING PROTEIN"/>
    <property type="match status" value="1"/>
</dbReference>
<dbReference type="SUPFAM" id="SSF75304">
    <property type="entry name" value="Amidase signature (AS) enzymes"/>
    <property type="match status" value="1"/>
</dbReference>
<gene>
    <name evidence="2" type="ORF">Ddye_004112</name>
</gene>